<dbReference type="SUPFAM" id="SSF51679">
    <property type="entry name" value="Bacterial luciferase-like"/>
    <property type="match status" value="1"/>
</dbReference>
<evidence type="ECO:0000256" key="3">
    <source>
        <dbReference type="ARBA" id="ARBA00023002"/>
    </source>
</evidence>
<dbReference type="RefSeq" id="WP_211865189.1">
    <property type="nucleotide sequence ID" value="NZ_JAAEDI010000001.1"/>
</dbReference>
<feature type="domain" description="Luciferase-like" evidence="5">
    <location>
        <begin position="7"/>
        <end position="321"/>
    </location>
</feature>
<keyword evidence="2" id="KW-0288">FMN</keyword>
<dbReference type="EMBL" id="JAAEDI010000001">
    <property type="protein sequence ID" value="MBR0648193.1"/>
    <property type="molecule type" value="Genomic_DNA"/>
</dbReference>
<gene>
    <name evidence="6" type="ORF">GXW78_00835</name>
</gene>
<evidence type="ECO:0000259" key="5">
    <source>
        <dbReference type="Pfam" id="PF00296"/>
    </source>
</evidence>
<dbReference type="InterPro" id="IPR036661">
    <property type="entry name" value="Luciferase-like_sf"/>
</dbReference>
<dbReference type="PANTHER" id="PTHR42847">
    <property type="entry name" value="ALKANESULFONATE MONOOXYGENASE"/>
    <property type="match status" value="1"/>
</dbReference>
<comment type="caution">
    <text evidence="6">The sequence shown here is derived from an EMBL/GenBank/DDBJ whole genome shotgun (WGS) entry which is preliminary data.</text>
</comment>
<dbReference type="PANTHER" id="PTHR42847:SF4">
    <property type="entry name" value="ALKANESULFONATE MONOOXYGENASE-RELATED"/>
    <property type="match status" value="1"/>
</dbReference>
<dbReference type="Gene3D" id="3.20.20.30">
    <property type="entry name" value="Luciferase-like domain"/>
    <property type="match status" value="1"/>
</dbReference>
<evidence type="ECO:0000313" key="6">
    <source>
        <dbReference type="EMBL" id="MBR0648193.1"/>
    </source>
</evidence>
<organism evidence="6 7">
    <name type="scientific">Neoroseomonas terrae</name>
    <dbReference type="NCBI Taxonomy" id="424799"/>
    <lineage>
        <taxon>Bacteria</taxon>
        <taxon>Pseudomonadati</taxon>
        <taxon>Pseudomonadota</taxon>
        <taxon>Alphaproteobacteria</taxon>
        <taxon>Acetobacterales</taxon>
        <taxon>Acetobacteraceae</taxon>
        <taxon>Neoroseomonas</taxon>
    </lineage>
</organism>
<sequence length="352" mass="38665">MTDAPPRFGIWALVHGSRAARQDPEEPFDASWSRNRALILEAEALGFDSTLVAQHTFNPYDPTKGQLEAWTASAALAGITSRIEIITAIKPLLYNPVVLAKMALQIEEISGGRFAINLVNAWNRAEMDKSGLPFPEHDDRYTLGDEWLSVVEPLLRGERVDHRGPHFQVQEAVIVPRASTRARPRIYIGGESEPARALAAARGDVWFINGQPIEDVAALIADVARRPRSGAPLRYGLSAFVIARATEDEALAAYERLATLAELDKPVLARQAIHIDPATVMHRTMAKSPRLGTNGGTAAGLVGTYDQVAERIAAFHQTGIETFMLQFQPFEAEMRRFAAEVMPRVRSRLGSG</sequence>
<keyword evidence="7" id="KW-1185">Reference proteome</keyword>
<protein>
    <submittedName>
        <fullName evidence="6">LLM class flavin-dependent oxidoreductase</fullName>
    </submittedName>
</protein>
<reference evidence="7" key="1">
    <citation type="journal article" date="2021" name="Syst. Appl. Microbiol.">
        <title>Roseomonas hellenica sp. nov., isolated from roots of wild-growing Alkanna tinctoria.</title>
        <authorList>
            <person name="Rat A."/>
            <person name="Naranjo H.D."/>
            <person name="Lebbe L."/>
            <person name="Cnockaert M."/>
            <person name="Krigas N."/>
            <person name="Grigoriadou K."/>
            <person name="Maloupa E."/>
            <person name="Willems A."/>
        </authorList>
    </citation>
    <scope>NUCLEOTIDE SEQUENCE [LARGE SCALE GENOMIC DNA]</scope>
    <source>
        <strain evidence="7">LMG 31159</strain>
    </source>
</reference>
<dbReference type="Proteomes" id="UP000698752">
    <property type="component" value="Unassembled WGS sequence"/>
</dbReference>
<evidence type="ECO:0000313" key="7">
    <source>
        <dbReference type="Proteomes" id="UP000698752"/>
    </source>
</evidence>
<evidence type="ECO:0000256" key="1">
    <source>
        <dbReference type="ARBA" id="ARBA00022630"/>
    </source>
</evidence>
<dbReference type="Pfam" id="PF00296">
    <property type="entry name" value="Bac_luciferase"/>
    <property type="match status" value="1"/>
</dbReference>
<name>A0ABS5EAZ9_9PROT</name>
<proteinExistence type="predicted"/>
<dbReference type="InterPro" id="IPR011251">
    <property type="entry name" value="Luciferase-like_dom"/>
</dbReference>
<evidence type="ECO:0000256" key="4">
    <source>
        <dbReference type="ARBA" id="ARBA00023033"/>
    </source>
</evidence>
<accession>A0ABS5EAZ9</accession>
<keyword evidence="3" id="KW-0560">Oxidoreductase</keyword>
<keyword evidence="4" id="KW-0503">Monooxygenase</keyword>
<dbReference type="InterPro" id="IPR050172">
    <property type="entry name" value="SsuD_RutA_monooxygenase"/>
</dbReference>
<keyword evidence="1" id="KW-0285">Flavoprotein</keyword>
<evidence type="ECO:0000256" key="2">
    <source>
        <dbReference type="ARBA" id="ARBA00022643"/>
    </source>
</evidence>